<reference evidence="3 4" key="1">
    <citation type="journal article" date="2018" name="Sci. Rep.">
        <title>Comparative analysis of the Pocillopora damicornis genome highlights role of immune system in coral evolution.</title>
        <authorList>
            <person name="Cunning R."/>
            <person name="Bay R.A."/>
            <person name="Gillette P."/>
            <person name="Baker A.C."/>
            <person name="Traylor-Knowles N."/>
        </authorList>
    </citation>
    <scope>NUCLEOTIDE SEQUENCE [LARGE SCALE GENOMIC DNA]</scope>
    <source>
        <strain evidence="3">RSMAS</strain>
        <tissue evidence="3">Whole animal</tissue>
    </source>
</reference>
<dbReference type="AlphaFoldDB" id="A0A3M6TER1"/>
<evidence type="ECO:0000313" key="3">
    <source>
        <dbReference type="EMBL" id="RMX39704.1"/>
    </source>
</evidence>
<proteinExistence type="predicted"/>
<keyword evidence="4" id="KW-1185">Reference proteome</keyword>
<keyword evidence="2" id="KW-0732">Signal</keyword>
<accession>A0A3M6TER1</accession>
<protein>
    <submittedName>
        <fullName evidence="3">Uncharacterized protein</fullName>
    </submittedName>
</protein>
<keyword evidence="1" id="KW-0472">Membrane</keyword>
<keyword evidence="1" id="KW-0812">Transmembrane</keyword>
<evidence type="ECO:0000313" key="4">
    <source>
        <dbReference type="Proteomes" id="UP000275408"/>
    </source>
</evidence>
<comment type="caution">
    <text evidence="3">The sequence shown here is derived from an EMBL/GenBank/DDBJ whole genome shotgun (WGS) entry which is preliminary data.</text>
</comment>
<feature type="transmembrane region" description="Helical" evidence="1">
    <location>
        <begin position="68"/>
        <end position="92"/>
    </location>
</feature>
<feature type="signal peptide" evidence="2">
    <location>
        <begin position="1"/>
        <end position="19"/>
    </location>
</feature>
<feature type="chain" id="PRO_5018158487" evidence="2">
    <location>
        <begin position="20"/>
        <end position="110"/>
    </location>
</feature>
<sequence>MKYVVTVVLCAVLVAYCNANSTVVAANASSVPTPVSSVVPVSNATQAPTTEPATTTAENFGFNTLPSIFVLIAAFLMAALNFLAILGPCGVYETDTWRTHEDGVAFSGTV</sequence>
<name>A0A3M6TER1_POCDA</name>
<keyword evidence="1" id="KW-1133">Transmembrane helix</keyword>
<evidence type="ECO:0000256" key="1">
    <source>
        <dbReference type="SAM" id="Phobius"/>
    </source>
</evidence>
<dbReference type="Proteomes" id="UP000275408">
    <property type="component" value="Unassembled WGS sequence"/>
</dbReference>
<dbReference type="EMBL" id="RCHS01003789">
    <property type="protein sequence ID" value="RMX39704.1"/>
    <property type="molecule type" value="Genomic_DNA"/>
</dbReference>
<evidence type="ECO:0000256" key="2">
    <source>
        <dbReference type="SAM" id="SignalP"/>
    </source>
</evidence>
<gene>
    <name evidence="3" type="ORF">pdam_00008062</name>
</gene>
<organism evidence="3 4">
    <name type="scientific">Pocillopora damicornis</name>
    <name type="common">Cauliflower coral</name>
    <name type="synonym">Millepora damicornis</name>
    <dbReference type="NCBI Taxonomy" id="46731"/>
    <lineage>
        <taxon>Eukaryota</taxon>
        <taxon>Metazoa</taxon>
        <taxon>Cnidaria</taxon>
        <taxon>Anthozoa</taxon>
        <taxon>Hexacorallia</taxon>
        <taxon>Scleractinia</taxon>
        <taxon>Astrocoeniina</taxon>
        <taxon>Pocilloporidae</taxon>
        <taxon>Pocillopora</taxon>
    </lineage>
</organism>